<organism evidence="1 2">
    <name type="scientific">Aquimarina celericrescens</name>
    <dbReference type="NCBI Taxonomy" id="1964542"/>
    <lineage>
        <taxon>Bacteria</taxon>
        <taxon>Pseudomonadati</taxon>
        <taxon>Bacteroidota</taxon>
        <taxon>Flavobacteriia</taxon>
        <taxon>Flavobacteriales</taxon>
        <taxon>Flavobacteriaceae</taxon>
        <taxon>Aquimarina</taxon>
    </lineage>
</organism>
<keyword evidence="1" id="KW-0378">Hydrolase</keyword>
<dbReference type="CDD" id="cd10801">
    <property type="entry name" value="LamB_YcsF_like_1"/>
    <property type="match status" value="1"/>
</dbReference>
<dbReference type="Gene3D" id="3.20.20.370">
    <property type="entry name" value="Glycoside hydrolase/deacetylase"/>
    <property type="match status" value="1"/>
</dbReference>
<dbReference type="InterPro" id="IPR005501">
    <property type="entry name" value="LamB/YcsF/PxpA-like"/>
</dbReference>
<name>A0ABW5B278_9FLAO</name>
<dbReference type="InterPro" id="IPR011330">
    <property type="entry name" value="Glyco_hydro/deAcase_b/a-brl"/>
</dbReference>
<evidence type="ECO:0000313" key="1">
    <source>
        <dbReference type="EMBL" id="MFD2188327.1"/>
    </source>
</evidence>
<dbReference type="RefSeq" id="WP_378321360.1">
    <property type="nucleotide sequence ID" value="NZ_JBHUHY010000016.1"/>
</dbReference>
<dbReference type="SUPFAM" id="SSF88713">
    <property type="entry name" value="Glycoside hydrolase/deacetylase"/>
    <property type="match status" value="1"/>
</dbReference>
<proteinExistence type="predicted"/>
<sequence>MNKIILNADVGEEAGFDAQIMPYISWCNISCGSHAGNEQVIQDTINLALKYKVKIGAHPSYPDRENFGRLSVKMKYEDLVKTITGQIQLVKYYTEKLGGKLHHVKPHGALYNDAIKSKEVALAVIDAVLNVDKSLYIVTAKDSILSYLCDGRLDVKYEAFADRNYNEDLTLVSRSENDAVITDPEEVFDHVFKMLSEGKVKIKKGKELTIVFDTICVHGDNPKSVAILRYLDQKFSDLNLNFK</sequence>
<comment type="caution">
    <text evidence="1">The sequence shown here is derived from an EMBL/GenBank/DDBJ whole genome shotgun (WGS) entry which is preliminary data.</text>
</comment>
<accession>A0ABW5B278</accession>
<dbReference type="PANTHER" id="PTHR30292">
    <property type="entry name" value="UNCHARACTERIZED PROTEIN YBGL-RELATED"/>
    <property type="match status" value="1"/>
</dbReference>
<gene>
    <name evidence="1" type="primary">pxpA</name>
    <name evidence="1" type="ORF">ACFSJT_16095</name>
</gene>
<dbReference type="Proteomes" id="UP001597344">
    <property type="component" value="Unassembled WGS sequence"/>
</dbReference>
<dbReference type="GO" id="GO:0017168">
    <property type="term" value="F:5-oxoprolinase (ATP-hydrolyzing) activity"/>
    <property type="evidence" value="ECO:0007669"/>
    <property type="project" value="UniProtKB-EC"/>
</dbReference>
<dbReference type="EC" id="3.5.2.9" evidence="1"/>
<reference evidence="2" key="1">
    <citation type="journal article" date="2019" name="Int. J. Syst. Evol. Microbiol.">
        <title>The Global Catalogue of Microorganisms (GCM) 10K type strain sequencing project: providing services to taxonomists for standard genome sequencing and annotation.</title>
        <authorList>
            <consortium name="The Broad Institute Genomics Platform"/>
            <consortium name="The Broad Institute Genome Sequencing Center for Infectious Disease"/>
            <person name="Wu L."/>
            <person name="Ma J."/>
        </authorList>
    </citation>
    <scope>NUCLEOTIDE SEQUENCE [LARGE SCALE GENOMIC DNA]</scope>
    <source>
        <strain evidence="2">DT92</strain>
    </source>
</reference>
<dbReference type="NCBIfam" id="NF003816">
    <property type="entry name" value="PRK05406.1-5"/>
    <property type="match status" value="1"/>
</dbReference>
<dbReference type="PANTHER" id="PTHR30292:SF0">
    <property type="entry name" value="5-OXOPROLINASE SUBUNIT A"/>
    <property type="match status" value="1"/>
</dbReference>
<evidence type="ECO:0000313" key="2">
    <source>
        <dbReference type="Proteomes" id="UP001597344"/>
    </source>
</evidence>
<dbReference type="NCBIfam" id="NF003814">
    <property type="entry name" value="PRK05406.1-3"/>
    <property type="match status" value="1"/>
</dbReference>
<keyword evidence="2" id="KW-1185">Reference proteome</keyword>
<protein>
    <submittedName>
        <fullName evidence="1">5-oxoprolinase subunit PxpA</fullName>
        <ecNumber evidence="1">3.5.2.9</ecNumber>
    </submittedName>
</protein>
<dbReference type="Pfam" id="PF03746">
    <property type="entry name" value="LamB_YcsF"/>
    <property type="match status" value="1"/>
</dbReference>
<dbReference type="EMBL" id="JBHUHY010000016">
    <property type="protein sequence ID" value="MFD2188327.1"/>
    <property type="molecule type" value="Genomic_DNA"/>
</dbReference>